<dbReference type="InterPro" id="IPR002575">
    <property type="entry name" value="Aminoglycoside_PTrfase"/>
</dbReference>
<comment type="caution">
    <text evidence="3">The sequence shown here is derived from an EMBL/GenBank/DDBJ whole genome shotgun (WGS) entry which is preliminary data.</text>
</comment>
<evidence type="ECO:0000313" key="3">
    <source>
        <dbReference type="EMBL" id="GGJ45675.1"/>
    </source>
</evidence>
<name>A0A917P091_9ACTN</name>
<protein>
    <recommendedName>
        <fullName evidence="2">Aminoglycoside phosphotransferase domain-containing protein</fullName>
    </recommendedName>
</protein>
<dbReference type="Proteomes" id="UP000625682">
    <property type="component" value="Unassembled WGS sequence"/>
</dbReference>
<feature type="compositionally biased region" description="Pro residues" evidence="1">
    <location>
        <begin position="295"/>
        <end position="308"/>
    </location>
</feature>
<feature type="compositionally biased region" description="Low complexity" evidence="1">
    <location>
        <begin position="325"/>
        <end position="334"/>
    </location>
</feature>
<feature type="domain" description="Aminoglycoside phosphotransferase" evidence="2">
    <location>
        <begin position="343"/>
        <end position="462"/>
    </location>
</feature>
<feature type="compositionally biased region" description="Basic and acidic residues" evidence="1">
    <location>
        <begin position="231"/>
        <end position="241"/>
    </location>
</feature>
<dbReference type="Pfam" id="PF01636">
    <property type="entry name" value="APH"/>
    <property type="match status" value="2"/>
</dbReference>
<keyword evidence="4" id="KW-1185">Reference proteome</keyword>
<proteinExistence type="predicted"/>
<dbReference type="EMBL" id="BMMU01000016">
    <property type="protein sequence ID" value="GGJ45675.1"/>
    <property type="molecule type" value="Genomic_DNA"/>
</dbReference>
<reference evidence="3" key="2">
    <citation type="submission" date="2020-09" db="EMBL/GenBank/DDBJ databases">
        <authorList>
            <person name="Sun Q."/>
            <person name="Zhou Y."/>
        </authorList>
    </citation>
    <scope>NUCLEOTIDE SEQUENCE</scope>
    <source>
        <strain evidence="3">CGMCC 4.7272</strain>
    </source>
</reference>
<dbReference type="AlphaFoldDB" id="A0A917P091"/>
<evidence type="ECO:0000256" key="1">
    <source>
        <dbReference type="SAM" id="MobiDB-lite"/>
    </source>
</evidence>
<evidence type="ECO:0000313" key="4">
    <source>
        <dbReference type="Proteomes" id="UP000625682"/>
    </source>
</evidence>
<dbReference type="Gene3D" id="3.90.1200.10">
    <property type="match status" value="1"/>
</dbReference>
<feature type="compositionally biased region" description="Basic and acidic residues" evidence="1">
    <location>
        <begin position="272"/>
        <end position="290"/>
    </location>
</feature>
<gene>
    <name evidence="3" type="ORF">GCM10012282_48210</name>
</gene>
<organism evidence="3 4">
    <name type="scientific">Streptomyces lacrimifluminis</name>
    <dbReference type="NCBI Taxonomy" id="1500077"/>
    <lineage>
        <taxon>Bacteria</taxon>
        <taxon>Bacillati</taxon>
        <taxon>Actinomycetota</taxon>
        <taxon>Actinomycetes</taxon>
        <taxon>Kitasatosporales</taxon>
        <taxon>Streptomycetaceae</taxon>
        <taxon>Streptomyces</taxon>
    </lineage>
</organism>
<sequence length="525" mass="56455">MTACDKRPAHAPGSCPTIWRVPRSSVPPLASHAPPLGALLRQYSAGSALTCDPVDQGLLNRGYRLATTRGDYFLKHHFDPETADPAAIARQHRATQRLADLGVPVAPPLPGRDGRTVAVVGGHAYALHPWIDGRHRHGGQLSTVQCGRLGALLGVVHASLEHVMPTRGRAPGHRGTGGREAAGQNRAVPRNPTAGRDLTAGREGAAGWDLTAGGEGIAAWELTAGRQPTAGRREDAGRGRPPEQGGPGRARQEEAARGAEPGRGGAPGRPGEAAHHRDATWQRGTTERSRAATPSGPPAKPSAPTEPPHPADARRPHHPAGQPQPAGSSSLAEAPPAPSADPADTFALIDDLLAHVRRHRPTDAFDELARHRLLERRALLEQHADRRPPPGGSVGWVHGDFHPFNLLYKGDAPAAIVDWDRLGVQPRAEEAVRAAAIFFVRPAGTLDLPKAREYARAYRRTAGATPSELAAAVHRVWWERLNDFWMLRWHYERGDTRADSQFPAASALAVWWTREYDAVCEAFVD</sequence>
<dbReference type="SUPFAM" id="SSF56112">
    <property type="entry name" value="Protein kinase-like (PK-like)"/>
    <property type="match status" value="2"/>
</dbReference>
<dbReference type="Gene3D" id="3.30.200.20">
    <property type="entry name" value="Phosphorylase Kinase, domain 1"/>
    <property type="match status" value="1"/>
</dbReference>
<dbReference type="InterPro" id="IPR011009">
    <property type="entry name" value="Kinase-like_dom_sf"/>
</dbReference>
<evidence type="ECO:0000259" key="2">
    <source>
        <dbReference type="Pfam" id="PF01636"/>
    </source>
</evidence>
<accession>A0A917P091</accession>
<feature type="region of interest" description="Disordered" evidence="1">
    <location>
        <begin position="221"/>
        <end position="343"/>
    </location>
</feature>
<feature type="region of interest" description="Disordered" evidence="1">
    <location>
        <begin position="165"/>
        <end position="209"/>
    </location>
</feature>
<feature type="domain" description="Aminoglycoside phosphotransferase" evidence="2">
    <location>
        <begin position="52"/>
        <end position="185"/>
    </location>
</feature>
<reference evidence="3" key="1">
    <citation type="journal article" date="2014" name="Int. J. Syst. Evol. Microbiol.">
        <title>Complete genome sequence of Corynebacterium casei LMG S-19264T (=DSM 44701T), isolated from a smear-ripened cheese.</title>
        <authorList>
            <consortium name="US DOE Joint Genome Institute (JGI-PGF)"/>
            <person name="Walter F."/>
            <person name="Albersmeier A."/>
            <person name="Kalinowski J."/>
            <person name="Ruckert C."/>
        </authorList>
    </citation>
    <scope>NUCLEOTIDE SEQUENCE</scope>
    <source>
        <strain evidence="3">CGMCC 4.7272</strain>
    </source>
</reference>